<reference evidence="2" key="1">
    <citation type="journal article" date="2015" name="Nature">
        <title>Complex archaea that bridge the gap between prokaryotes and eukaryotes.</title>
        <authorList>
            <person name="Spang A."/>
            <person name="Saw J.H."/>
            <person name="Jorgensen S.L."/>
            <person name="Zaremba-Niedzwiedzka K."/>
            <person name="Martijn J."/>
            <person name="Lind A.E."/>
            <person name="van Eijk R."/>
            <person name="Schleper C."/>
            <person name="Guy L."/>
            <person name="Ettema T.J."/>
        </authorList>
    </citation>
    <scope>NUCLEOTIDE SEQUENCE</scope>
</reference>
<dbReference type="InterPro" id="IPR035959">
    <property type="entry name" value="RutC-like_sf"/>
</dbReference>
<dbReference type="GO" id="GO:0005829">
    <property type="term" value="C:cytosol"/>
    <property type="evidence" value="ECO:0007669"/>
    <property type="project" value="TreeGrafter"/>
</dbReference>
<comment type="caution">
    <text evidence="2">The sequence shown here is derived from an EMBL/GenBank/DDBJ whole genome shotgun (WGS) entry which is preliminary data.</text>
</comment>
<proteinExistence type="inferred from homology"/>
<dbReference type="InterPro" id="IPR006175">
    <property type="entry name" value="YjgF/YER057c/UK114"/>
</dbReference>
<dbReference type="EMBL" id="LAZR01006447">
    <property type="protein sequence ID" value="KKM92058.1"/>
    <property type="molecule type" value="Genomic_DNA"/>
</dbReference>
<dbReference type="PANTHER" id="PTHR11803:SF58">
    <property type="entry name" value="PROTEIN HMF1-RELATED"/>
    <property type="match status" value="1"/>
</dbReference>
<dbReference type="AlphaFoldDB" id="A0A0F9LEX8"/>
<evidence type="ECO:0000256" key="1">
    <source>
        <dbReference type="ARBA" id="ARBA00010552"/>
    </source>
</evidence>
<protein>
    <submittedName>
        <fullName evidence="2">Uncharacterized protein</fullName>
    </submittedName>
</protein>
<dbReference type="CDD" id="cd00448">
    <property type="entry name" value="YjgF_YER057c_UK114_family"/>
    <property type="match status" value="1"/>
</dbReference>
<dbReference type="PANTHER" id="PTHR11803">
    <property type="entry name" value="2-IMINOBUTANOATE/2-IMINOPROPANOATE DEAMINASE RIDA"/>
    <property type="match status" value="1"/>
</dbReference>
<sequence length="130" mass="14222">MTIGTEPVRVEPDVFNEFAIGQGHCVGDLIFLSGQAAINDSGEVVGAGDINAQIEQAMFNIKRALESAGSGIERIFKVTVYLTDMAHFEYIMSMRHRYFSEPWPADTTVGVQSLALPELMVELDVIATRG</sequence>
<dbReference type="Pfam" id="PF01042">
    <property type="entry name" value="Ribonuc_L-PSP"/>
    <property type="match status" value="1"/>
</dbReference>
<evidence type="ECO:0000313" key="2">
    <source>
        <dbReference type="EMBL" id="KKM92058.1"/>
    </source>
</evidence>
<gene>
    <name evidence="2" type="ORF">LCGC14_1222290</name>
</gene>
<dbReference type="SUPFAM" id="SSF55298">
    <property type="entry name" value="YjgF-like"/>
    <property type="match status" value="1"/>
</dbReference>
<dbReference type="GO" id="GO:0019239">
    <property type="term" value="F:deaminase activity"/>
    <property type="evidence" value="ECO:0007669"/>
    <property type="project" value="TreeGrafter"/>
</dbReference>
<accession>A0A0F9LEX8</accession>
<name>A0A0F9LEX8_9ZZZZ</name>
<dbReference type="Gene3D" id="3.30.1330.40">
    <property type="entry name" value="RutC-like"/>
    <property type="match status" value="1"/>
</dbReference>
<comment type="similarity">
    <text evidence="1">Belongs to the RutC family.</text>
</comment>
<organism evidence="2">
    <name type="scientific">marine sediment metagenome</name>
    <dbReference type="NCBI Taxonomy" id="412755"/>
    <lineage>
        <taxon>unclassified sequences</taxon>
        <taxon>metagenomes</taxon>
        <taxon>ecological metagenomes</taxon>
    </lineage>
</organism>